<dbReference type="Proteomes" id="UP000318081">
    <property type="component" value="Chromosome"/>
</dbReference>
<dbReference type="InterPro" id="IPR015422">
    <property type="entry name" value="PyrdxlP-dep_Trfase_small"/>
</dbReference>
<dbReference type="Pfam" id="PF00266">
    <property type="entry name" value="Aminotran_5"/>
    <property type="match status" value="1"/>
</dbReference>
<dbReference type="Gene3D" id="3.90.1150.10">
    <property type="entry name" value="Aspartate Aminotransferase, domain 1"/>
    <property type="match status" value="1"/>
</dbReference>
<evidence type="ECO:0000313" key="3">
    <source>
        <dbReference type="EMBL" id="QDV86647.1"/>
    </source>
</evidence>
<name>A0ABX5XXA0_9BACT</name>
<evidence type="ECO:0000259" key="2">
    <source>
        <dbReference type="Pfam" id="PF00266"/>
    </source>
</evidence>
<keyword evidence="4" id="KW-1185">Reference proteome</keyword>
<dbReference type="GO" id="GO:0031071">
    <property type="term" value="F:cysteine desulfurase activity"/>
    <property type="evidence" value="ECO:0007669"/>
    <property type="project" value="UniProtKB-EC"/>
</dbReference>
<proteinExistence type="predicted"/>
<dbReference type="InterPro" id="IPR015424">
    <property type="entry name" value="PyrdxlP-dep_Trfase"/>
</dbReference>
<reference evidence="3 4" key="1">
    <citation type="submission" date="2019-02" db="EMBL/GenBank/DDBJ databases">
        <title>Deep-cultivation of Planctomycetes and their phenomic and genomic characterization uncovers novel biology.</title>
        <authorList>
            <person name="Wiegand S."/>
            <person name="Jogler M."/>
            <person name="Boedeker C."/>
            <person name="Pinto D."/>
            <person name="Vollmers J."/>
            <person name="Rivas-Marin E."/>
            <person name="Kohn T."/>
            <person name="Peeters S.H."/>
            <person name="Heuer A."/>
            <person name="Rast P."/>
            <person name="Oberbeckmann S."/>
            <person name="Bunk B."/>
            <person name="Jeske O."/>
            <person name="Meyerdierks A."/>
            <person name="Storesund J.E."/>
            <person name="Kallscheuer N."/>
            <person name="Luecker S."/>
            <person name="Lage O.M."/>
            <person name="Pohl T."/>
            <person name="Merkel B.J."/>
            <person name="Hornburger P."/>
            <person name="Mueller R.-W."/>
            <person name="Bruemmer F."/>
            <person name="Labrenz M."/>
            <person name="Spormann A.M."/>
            <person name="Op den Camp H."/>
            <person name="Overmann J."/>
            <person name="Amann R."/>
            <person name="Jetten M.S.M."/>
            <person name="Mascher T."/>
            <person name="Medema M.H."/>
            <person name="Devos D.P."/>
            <person name="Kaster A.-K."/>
            <person name="Ovreas L."/>
            <person name="Rohde M."/>
            <person name="Galperin M.Y."/>
            <person name="Jogler C."/>
        </authorList>
    </citation>
    <scope>NUCLEOTIDE SEQUENCE [LARGE SCALE GENOMIC DNA]</scope>
    <source>
        <strain evidence="3 4">TBK1r</strain>
    </source>
</reference>
<gene>
    <name evidence="3" type="primary">csd_4</name>
    <name evidence="3" type="ORF">TBK1r_56670</name>
</gene>
<dbReference type="EC" id="2.8.1.7" evidence="3"/>
<dbReference type="InterPro" id="IPR015421">
    <property type="entry name" value="PyrdxlP-dep_Trfase_major"/>
</dbReference>
<evidence type="ECO:0000313" key="4">
    <source>
        <dbReference type="Proteomes" id="UP000318081"/>
    </source>
</evidence>
<keyword evidence="3" id="KW-0808">Transferase</keyword>
<dbReference type="SUPFAM" id="SSF53383">
    <property type="entry name" value="PLP-dependent transferases"/>
    <property type="match status" value="1"/>
</dbReference>
<keyword evidence="1" id="KW-0663">Pyridoxal phosphate</keyword>
<evidence type="ECO:0000256" key="1">
    <source>
        <dbReference type="ARBA" id="ARBA00022898"/>
    </source>
</evidence>
<dbReference type="RefSeq" id="WP_145217951.1">
    <property type="nucleotide sequence ID" value="NZ_CP036432.1"/>
</dbReference>
<dbReference type="Gene3D" id="3.40.640.10">
    <property type="entry name" value="Type I PLP-dependent aspartate aminotransferase-like (Major domain)"/>
    <property type="match status" value="1"/>
</dbReference>
<feature type="domain" description="Aminotransferase class V" evidence="2">
    <location>
        <begin position="5"/>
        <end position="384"/>
    </location>
</feature>
<accession>A0ABX5XXA0</accession>
<dbReference type="EMBL" id="CP036432">
    <property type="protein sequence ID" value="QDV86647.1"/>
    <property type="molecule type" value="Genomic_DNA"/>
</dbReference>
<dbReference type="PANTHER" id="PTHR43586:SF4">
    <property type="entry name" value="ISOPENICILLIN N EPIMERASE"/>
    <property type="match status" value="1"/>
</dbReference>
<protein>
    <submittedName>
        <fullName evidence="3">Cysteine desulfurase</fullName>
        <ecNumber evidence="3">2.8.1.7</ecNumber>
    </submittedName>
</protein>
<dbReference type="PANTHER" id="PTHR43586">
    <property type="entry name" value="CYSTEINE DESULFURASE"/>
    <property type="match status" value="1"/>
</dbReference>
<organism evidence="3 4">
    <name type="scientific">Stieleria magnilauensis</name>
    <dbReference type="NCBI Taxonomy" id="2527963"/>
    <lineage>
        <taxon>Bacteria</taxon>
        <taxon>Pseudomonadati</taxon>
        <taxon>Planctomycetota</taxon>
        <taxon>Planctomycetia</taxon>
        <taxon>Pirellulales</taxon>
        <taxon>Pirellulaceae</taxon>
        <taxon>Stieleria</taxon>
    </lineage>
</organism>
<sequence>MNRRIYLDHAATCFPKPAVVLDAMHAYSVRDEAAAGRGAYRASRNAGEIIARLRRELAAWTGAASDQEISLHTGGTSALNAALLGMLRPGDHVVTTAAEHNSVLRPLQHLVANQTITWTVVPVDPHGQVDAADVIAAITPQTRMVSIVHAANVNGTLQPVEEIGRRLHGQFAAADKPLLMSDAAQTFGHLPLSVSQAHLDVLAAPGHKGGAGPLGTGFLYVRREVQDRIRPTVFGGTGTRSESLEMPQEYPASFEAGNMNVPAYAGWLAGLRERRGDGSPELALEQSQAKLAELAAELYRGLESIHGVRVIGRPHDPVLPVASIAIDGLPAADAAMILDSEFGIEVRSGLHCAALIHQAIDSPPDGTVRISCGETTTTEELDCLFNALAELCR</sequence>
<dbReference type="InterPro" id="IPR000192">
    <property type="entry name" value="Aminotrans_V_dom"/>
</dbReference>